<evidence type="ECO:0000256" key="1">
    <source>
        <dbReference type="SAM" id="Phobius"/>
    </source>
</evidence>
<dbReference type="AlphaFoldDB" id="A0A1D9FUB1"/>
<dbReference type="Proteomes" id="UP000176944">
    <property type="component" value="Chromosome"/>
</dbReference>
<sequence>MIYNKKTIGIDRKALLSKLWLFFILNMIFRDIHEFFRPGLLEEIMTGIVNGTQVTDGMLLVGSIMMEIPISMVLLSRVLNYRLNRWANIIAAAITIAFVIGIGPKDLDDMFFATIEVVSLSLIVWYAWKWHKQDA</sequence>
<keyword evidence="1" id="KW-0472">Membrane</keyword>
<gene>
    <name evidence="2" type="ORF">BJP36_01490</name>
</gene>
<protein>
    <submittedName>
        <fullName evidence="2">DUF6326 family protein</fullName>
    </submittedName>
</protein>
<accession>A0A1D9FUB1</accession>
<dbReference type="InterPro" id="IPR046289">
    <property type="entry name" value="DUF6326"/>
</dbReference>
<feature type="transmembrane region" description="Helical" evidence="1">
    <location>
        <begin position="54"/>
        <end position="74"/>
    </location>
</feature>
<keyword evidence="1" id="KW-1133">Transmembrane helix</keyword>
<name>A0A1D9FUB1_MOOP1</name>
<evidence type="ECO:0000313" key="3">
    <source>
        <dbReference type="Proteomes" id="UP000176944"/>
    </source>
</evidence>
<keyword evidence="1" id="KW-0812">Transmembrane</keyword>
<evidence type="ECO:0000313" key="2">
    <source>
        <dbReference type="EMBL" id="AOY78760.1"/>
    </source>
</evidence>
<organism evidence="2 3">
    <name type="scientific">Moorena producens (strain JHB)</name>
    <dbReference type="NCBI Taxonomy" id="1454205"/>
    <lineage>
        <taxon>Bacteria</taxon>
        <taxon>Bacillati</taxon>
        <taxon>Cyanobacteriota</taxon>
        <taxon>Cyanophyceae</taxon>
        <taxon>Coleofasciculales</taxon>
        <taxon>Coleofasciculaceae</taxon>
        <taxon>Moorena</taxon>
    </lineage>
</organism>
<dbReference type="EMBL" id="CP017708">
    <property type="protein sequence ID" value="AOY78760.1"/>
    <property type="molecule type" value="Genomic_DNA"/>
</dbReference>
<dbReference type="Pfam" id="PF19851">
    <property type="entry name" value="DUF6326"/>
    <property type="match status" value="1"/>
</dbReference>
<feature type="transmembrane region" description="Helical" evidence="1">
    <location>
        <begin position="110"/>
        <end position="128"/>
    </location>
</feature>
<reference evidence="3" key="1">
    <citation type="submission" date="2016-10" db="EMBL/GenBank/DDBJ databases">
        <title>Comparative genomics uncovers the prolific and rare metabolic potential of the cyanobacterial genus Moorea.</title>
        <authorList>
            <person name="Leao T."/>
            <person name="Castelao G."/>
            <person name="Korobeynikov A."/>
            <person name="Monroe E.A."/>
            <person name="Podell S."/>
            <person name="Glukhov E."/>
            <person name="Allen E."/>
            <person name="Gerwick W.H."/>
            <person name="Gerwick L."/>
        </authorList>
    </citation>
    <scope>NUCLEOTIDE SEQUENCE [LARGE SCALE GENOMIC DNA]</scope>
    <source>
        <strain evidence="3">JHB</strain>
    </source>
</reference>
<feature type="transmembrane region" description="Helical" evidence="1">
    <location>
        <begin position="86"/>
        <end position="104"/>
    </location>
</feature>
<proteinExistence type="predicted"/>